<reference evidence="3" key="2">
    <citation type="submission" date="2025-08" db="UniProtKB">
        <authorList>
            <consortium name="RefSeq"/>
        </authorList>
    </citation>
    <scope>IDENTIFICATION</scope>
</reference>
<accession>A0ABM1GZA8</accession>
<evidence type="ECO:0000256" key="1">
    <source>
        <dbReference type="SAM" id="MobiDB-lite"/>
    </source>
</evidence>
<sequence length="164" mass="18586">MTEKEIVEVFVHVQEPEYYDRIMLLVGAKFAEIVKIGLLKKKREEVAAISYGRRKTPRSSSYSQGHSRPSPKSYQSCYTQSSHPNNQNTTSVHPNVQAPVIAPNCANVQSNYRAPPPVYQLQAPLYQDPPPNYQAPSPNYQTNPYPKRQAPRPNTRNNQQVPPP</sequence>
<feature type="compositionally biased region" description="Polar residues" evidence="1">
    <location>
        <begin position="152"/>
        <end position="164"/>
    </location>
</feature>
<gene>
    <name evidence="3" type="primary">LOC107021859</name>
</gene>
<feature type="region of interest" description="Disordered" evidence="1">
    <location>
        <begin position="50"/>
        <end position="96"/>
    </location>
</feature>
<organism evidence="2 3">
    <name type="scientific">Solanum pennellii</name>
    <name type="common">Tomato</name>
    <name type="synonym">Lycopersicon pennellii</name>
    <dbReference type="NCBI Taxonomy" id="28526"/>
    <lineage>
        <taxon>Eukaryota</taxon>
        <taxon>Viridiplantae</taxon>
        <taxon>Streptophyta</taxon>
        <taxon>Embryophyta</taxon>
        <taxon>Tracheophyta</taxon>
        <taxon>Spermatophyta</taxon>
        <taxon>Magnoliopsida</taxon>
        <taxon>eudicotyledons</taxon>
        <taxon>Gunneridae</taxon>
        <taxon>Pentapetalae</taxon>
        <taxon>asterids</taxon>
        <taxon>lamiids</taxon>
        <taxon>Solanales</taxon>
        <taxon>Solanaceae</taxon>
        <taxon>Solanoideae</taxon>
        <taxon>Solaneae</taxon>
        <taxon>Solanum</taxon>
        <taxon>Solanum subgen. Lycopersicon</taxon>
    </lineage>
</organism>
<dbReference type="GeneID" id="107021859"/>
<name>A0ABM1GZA8_SOLPN</name>
<feature type="region of interest" description="Disordered" evidence="1">
    <location>
        <begin position="119"/>
        <end position="164"/>
    </location>
</feature>
<dbReference type="Proteomes" id="UP000694930">
    <property type="component" value="Chromosome 1"/>
</dbReference>
<dbReference type="RefSeq" id="XP_015078066.1">
    <property type="nucleotide sequence ID" value="XM_015222580.1"/>
</dbReference>
<evidence type="ECO:0000313" key="2">
    <source>
        <dbReference type="Proteomes" id="UP000694930"/>
    </source>
</evidence>
<reference evidence="2" key="1">
    <citation type="journal article" date="2014" name="Nat. Genet.">
        <title>The genome of the stress-tolerant wild tomato species Solanum pennellii.</title>
        <authorList>
            <person name="Bolger A."/>
            <person name="Scossa F."/>
            <person name="Bolger M.E."/>
            <person name="Lanz C."/>
            <person name="Maumus F."/>
            <person name="Tohge T."/>
            <person name="Quesneville H."/>
            <person name="Alseekh S."/>
            <person name="Sorensen I."/>
            <person name="Lichtenstein G."/>
            <person name="Fich E.A."/>
            <person name="Conte M."/>
            <person name="Keller H."/>
            <person name="Schneeberger K."/>
            <person name="Schwacke R."/>
            <person name="Ofner I."/>
            <person name="Vrebalov J."/>
            <person name="Xu Y."/>
            <person name="Osorio S."/>
            <person name="Aflitos S.A."/>
            <person name="Schijlen E."/>
            <person name="Jimenez-Gomez J.M."/>
            <person name="Ryngajllo M."/>
            <person name="Kimura S."/>
            <person name="Kumar R."/>
            <person name="Koenig D."/>
            <person name="Headland L.R."/>
            <person name="Maloof J.N."/>
            <person name="Sinha N."/>
            <person name="van Ham R.C."/>
            <person name="Lankhorst R.K."/>
            <person name="Mao L."/>
            <person name="Vogel A."/>
            <person name="Arsova B."/>
            <person name="Panstruga R."/>
            <person name="Fei Z."/>
            <person name="Rose J.K."/>
            <person name="Zamir D."/>
            <person name="Carrari F."/>
            <person name="Giovannoni J.J."/>
            <person name="Weigel D."/>
            <person name="Usadel B."/>
            <person name="Fernie A.R."/>
        </authorList>
    </citation>
    <scope>NUCLEOTIDE SEQUENCE [LARGE SCALE GENOMIC DNA]</scope>
    <source>
        <strain evidence="2">cv. LA0716</strain>
    </source>
</reference>
<proteinExistence type="predicted"/>
<feature type="compositionally biased region" description="Polar residues" evidence="1">
    <location>
        <begin position="134"/>
        <end position="144"/>
    </location>
</feature>
<feature type="compositionally biased region" description="Polar residues" evidence="1">
    <location>
        <begin position="58"/>
        <end position="94"/>
    </location>
</feature>
<protein>
    <submittedName>
        <fullName evidence="3">Velvet complex subunit B-like</fullName>
    </submittedName>
</protein>
<evidence type="ECO:0000313" key="3">
    <source>
        <dbReference type="RefSeq" id="XP_015078066.1"/>
    </source>
</evidence>
<keyword evidence="2" id="KW-1185">Reference proteome</keyword>